<dbReference type="EMBL" id="JAINVV010000004">
    <property type="protein sequence ID" value="MBY8822041.1"/>
    <property type="molecule type" value="Genomic_DNA"/>
</dbReference>
<name>A0ABS7PL72_9SPHN</name>
<dbReference type="InterPro" id="IPR009874">
    <property type="entry name" value="DUF1428"/>
</dbReference>
<gene>
    <name evidence="1" type="ORF">K7G82_07045</name>
</gene>
<accession>A0ABS7PL72</accession>
<evidence type="ECO:0000313" key="1">
    <source>
        <dbReference type="EMBL" id="MBY8822041.1"/>
    </source>
</evidence>
<dbReference type="Pfam" id="PF07237">
    <property type="entry name" value="DUF1428"/>
    <property type="match status" value="2"/>
</dbReference>
<dbReference type="InterPro" id="IPR011008">
    <property type="entry name" value="Dimeric_a/b-barrel"/>
</dbReference>
<organism evidence="1 2">
    <name type="scientific">Sphingomonas colocasiae</name>
    <dbReference type="NCBI Taxonomy" id="1848973"/>
    <lineage>
        <taxon>Bacteria</taxon>
        <taxon>Pseudomonadati</taxon>
        <taxon>Pseudomonadota</taxon>
        <taxon>Alphaproteobacteria</taxon>
        <taxon>Sphingomonadales</taxon>
        <taxon>Sphingomonadaceae</taxon>
        <taxon>Sphingomonas</taxon>
    </lineage>
</organism>
<protein>
    <submittedName>
        <fullName evidence="1">DUF1428 domain-containing protein</fullName>
    </submittedName>
</protein>
<reference evidence="1 2" key="1">
    <citation type="submission" date="2021-08" db="EMBL/GenBank/DDBJ databases">
        <authorList>
            <person name="Tuo L."/>
        </authorList>
    </citation>
    <scope>NUCLEOTIDE SEQUENCE [LARGE SCALE GENOMIC DNA]</scope>
    <source>
        <strain evidence="1 2">JCM 31229</strain>
    </source>
</reference>
<evidence type="ECO:0000313" key="2">
    <source>
        <dbReference type="Proteomes" id="UP000706039"/>
    </source>
</evidence>
<dbReference type="Gene3D" id="3.30.70.100">
    <property type="match status" value="2"/>
</dbReference>
<sequence>MTYVEGFVVAVPAANKDAYRKHAEQALPLFKEFGVARMVECWGDDVPDGKVTDFKGAVQAKEDEVVVFSWFEYPSKTVREAAVEKMMSDPRMATMGADMPFDGKRMIVGGFEAIVDDSGEGAMGYADGYLVPVPAGNKEAYRALATKASQVFFDHGATRVVEAWGDDVPTGKVTDYARAIKAEGDEVAVFSWVEWPSKEARQEGWKKVMEDERMKPDGSEMPFNGQRMIYGGFSPLVDA</sequence>
<proteinExistence type="predicted"/>
<keyword evidence="2" id="KW-1185">Reference proteome</keyword>
<dbReference type="SUPFAM" id="SSF54909">
    <property type="entry name" value="Dimeric alpha+beta barrel"/>
    <property type="match status" value="2"/>
</dbReference>
<comment type="caution">
    <text evidence="1">The sequence shown here is derived from an EMBL/GenBank/DDBJ whole genome shotgun (WGS) entry which is preliminary data.</text>
</comment>
<dbReference type="RefSeq" id="WP_222989157.1">
    <property type="nucleotide sequence ID" value="NZ_JAINVV010000004.1"/>
</dbReference>
<dbReference type="Proteomes" id="UP000706039">
    <property type="component" value="Unassembled WGS sequence"/>
</dbReference>